<feature type="region of interest" description="Disordered" evidence="12">
    <location>
        <begin position="536"/>
        <end position="567"/>
    </location>
</feature>
<dbReference type="GO" id="GO:0005524">
    <property type="term" value="F:ATP binding"/>
    <property type="evidence" value="ECO:0007669"/>
    <property type="project" value="InterPro"/>
</dbReference>
<dbReference type="Proteomes" id="UP000027665">
    <property type="component" value="Unassembled WGS sequence"/>
</dbReference>
<comment type="function">
    <text evidence="11">Catalyzes the reduction of ribonucleotides to deoxyribonucleotides. May function to provide a pool of deoxyribonucleotide precursors for DNA repair during oxygen limitation and/or for immediate growth after restoration of oxygen.</text>
</comment>
<dbReference type="SUPFAM" id="SSF48168">
    <property type="entry name" value="R1 subunit of ribonucleotide reductase, N-terminal domain"/>
    <property type="match status" value="1"/>
</dbReference>
<dbReference type="InterPro" id="IPR050862">
    <property type="entry name" value="RdRp_reductase_class-2"/>
</dbReference>
<keyword evidence="7" id="KW-0215">Deoxyribonucleotide synthesis</keyword>
<dbReference type="NCBIfam" id="TIGR02504">
    <property type="entry name" value="NrdJ_Z"/>
    <property type="match status" value="1"/>
</dbReference>
<sequence>MKPAFSQSARDILRDRYLWRDENRNPIEKPEEMLRRVATHVAGAERTLPLQYKWADEFYEIMAKLLFMPNSPTLMNAGRPSPHGQLAACFVVGVEDSMDSICEALRKQMLIHKSGGGTGFNFSKLRSEGAKVNSTNGRASGPVSFMGLFDKATETVQQGGMRRGANMGILNIDHPDIRKFIHCKDKDGTITNFNISVGVSDSFMKKAEENPCGDEAALLAEIADSAWRTGDPGIIFLDAINRGNTTPELGELTATNPCGESPLYPNEACNLGSINLSLLVRDGEFDYETLRGVAAVAARFLDDVIEINDYPLPEISQAVKQTRKIGLGVMGWADLLFRLRVPYDSEEALALAENIMRTIRETACETSVELGREKGVPETLAHLGRRNATLTCIAPTGTIALLAGCSSGIEPLFALEHTRVRTQIDGKKVVMKQVNRCYEEARKEGLDEETMKKVFVTSHDISPAAHVRMQGSFQKYTDLAVSKTINLRHECGVKDVIGAYTLAWKEGCKGITIYRDGSKQSQVLYTKEDEEKALEKSAQENARIEKKEKNALPPSAAKPRFVLKRSY</sequence>
<evidence type="ECO:0000256" key="9">
    <source>
        <dbReference type="ARBA" id="ARBA00023285"/>
    </source>
</evidence>
<dbReference type="AlphaFoldDB" id="A0A073IPY5"/>
<dbReference type="InterPro" id="IPR008926">
    <property type="entry name" value="RNR_R1-su_N"/>
</dbReference>
<feature type="domain" description="Ribonucleotide reductase large subunit C-terminal" evidence="14">
    <location>
        <begin position="87"/>
        <end position="210"/>
    </location>
</feature>
<evidence type="ECO:0000256" key="5">
    <source>
        <dbReference type="ARBA" id="ARBA00022741"/>
    </source>
</evidence>
<dbReference type="Gene3D" id="3.20.70.20">
    <property type="match status" value="1"/>
</dbReference>
<feature type="domain" description="Ribonucleotide reductase large subunit C-terminal" evidence="14">
    <location>
        <begin position="381"/>
        <end position="514"/>
    </location>
</feature>
<dbReference type="Pfam" id="PF02867">
    <property type="entry name" value="Ribonuc_red_lgC"/>
    <property type="match status" value="3"/>
</dbReference>
<keyword evidence="9 11" id="KW-0170">Cobalt</keyword>
<comment type="similarity">
    <text evidence="2 11">Belongs to the ribonucleoside diphosphate reductase class-2 family.</text>
</comment>
<name>A0A073IPY5_9BACT</name>
<keyword evidence="5 11" id="KW-0547">Nucleotide-binding</keyword>
<evidence type="ECO:0000313" key="16">
    <source>
        <dbReference type="Proteomes" id="UP000027665"/>
    </source>
</evidence>
<keyword evidence="3 11" id="KW-0846">Cobalamin</keyword>
<dbReference type="Pfam" id="PF00317">
    <property type="entry name" value="Ribonuc_red_lgN"/>
    <property type="match status" value="1"/>
</dbReference>
<dbReference type="GO" id="GO:0071897">
    <property type="term" value="P:DNA biosynthetic process"/>
    <property type="evidence" value="ECO:0007669"/>
    <property type="project" value="UniProtKB-KW"/>
</dbReference>
<evidence type="ECO:0000256" key="1">
    <source>
        <dbReference type="ARBA" id="ARBA00001922"/>
    </source>
</evidence>
<evidence type="ECO:0000313" key="15">
    <source>
        <dbReference type="EMBL" id="KEJ91630.1"/>
    </source>
</evidence>
<feature type="domain" description="Ribonucleotide reductase large subunit C-terminal" evidence="14">
    <location>
        <begin position="217"/>
        <end position="376"/>
    </location>
</feature>
<comment type="catalytic activity">
    <reaction evidence="10 11">
        <text>a 2'-deoxyribonucleoside 5'-diphosphate + [thioredoxin]-disulfide + H2O = a ribonucleoside 5'-diphosphate + [thioredoxin]-dithiol</text>
        <dbReference type="Rhea" id="RHEA:23252"/>
        <dbReference type="Rhea" id="RHEA-COMP:10698"/>
        <dbReference type="Rhea" id="RHEA-COMP:10700"/>
        <dbReference type="ChEBI" id="CHEBI:15377"/>
        <dbReference type="ChEBI" id="CHEBI:29950"/>
        <dbReference type="ChEBI" id="CHEBI:50058"/>
        <dbReference type="ChEBI" id="CHEBI:57930"/>
        <dbReference type="ChEBI" id="CHEBI:73316"/>
        <dbReference type="EC" id="1.17.4.1"/>
    </reaction>
</comment>
<comment type="cofactor">
    <cofactor evidence="1 11">
        <name>adenosylcob(III)alamin</name>
        <dbReference type="ChEBI" id="CHEBI:18408"/>
    </cofactor>
</comment>
<dbReference type="STRING" id="2754.EH55_08115"/>
<dbReference type="PANTHER" id="PTHR43371:SF1">
    <property type="entry name" value="RIBONUCLEOSIDE-DIPHOSPHATE REDUCTASE"/>
    <property type="match status" value="1"/>
</dbReference>
<evidence type="ECO:0000256" key="2">
    <source>
        <dbReference type="ARBA" id="ARBA00007405"/>
    </source>
</evidence>
<comment type="caution">
    <text evidence="15">The sequence shown here is derived from an EMBL/GenBank/DDBJ whole genome shotgun (WGS) entry which is preliminary data.</text>
</comment>
<dbReference type="PANTHER" id="PTHR43371">
    <property type="entry name" value="VITAMIN B12-DEPENDENT RIBONUCLEOTIDE REDUCTASE"/>
    <property type="match status" value="1"/>
</dbReference>
<evidence type="ECO:0000256" key="12">
    <source>
        <dbReference type="SAM" id="MobiDB-lite"/>
    </source>
</evidence>
<dbReference type="InterPro" id="IPR013509">
    <property type="entry name" value="RNR_lsu_N"/>
</dbReference>
<dbReference type="EMBL" id="JMKI01000038">
    <property type="protein sequence ID" value="KEJ91630.1"/>
    <property type="molecule type" value="Genomic_DNA"/>
</dbReference>
<evidence type="ECO:0000256" key="11">
    <source>
        <dbReference type="RuleBase" id="RU364064"/>
    </source>
</evidence>
<dbReference type="EC" id="1.17.4.1" evidence="11"/>
<evidence type="ECO:0000256" key="10">
    <source>
        <dbReference type="ARBA" id="ARBA00047754"/>
    </source>
</evidence>
<dbReference type="InterPro" id="IPR013344">
    <property type="entry name" value="RNR_NrdJ/NrdZ"/>
</dbReference>
<gene>
    <name evidence="15" type="ORF">EH55_08115</name>
</gene>
<feature type="compositionally biased region" description="Basic and acidic residues" evidence="12">
    <location>
        <begin position="536"/>
        <end position="550"/>
    </location>
</feature>
<proteinExistence type="inferred from homology"/>
<keyword evidence="4 11" id="KW-0237">DNA synthesis</keyword>
<evidence type="ECO:0000256" key="7">
    <source>
        <dbReference type="ARBA" id="ARBA00023116"/>
    </source>
</evidence>
<evidence type="ECO:0000259" key="13">
    <source>
        <dbReference type="Pfam" id="PF00317"/>
    </source>
</evidence>
<dbReference type="GO" id="GO:0004748">
    <property type="term" value="F:ribonucleoside-diphosphate reductase activity, thioredoxin disulfide as acceptor"/>
    <property type="evidence" value="ECO:0007669"/>
    <property type="project" value="UniProtKB-EC"/>
</dbReference>
<evidence type="ECO:0000259" key="14">
    <source>
        <dbReference type="Pfam" id="PF02867"/>
    </source>
</evidence>
<keyword evidence="6 11" id="KW-0560">Oxidoreductase</keyword>
<evidence type="ECO:0000256" key="4">
    <source>
        <dbReference type="ARBA" id="ARBA00022634"/>
    </source>
</evidence>
<dbReference type="PRINTS" id="PR01183">
    <property type="entry name" value="RIBORDTASEM1"/>
</dbReference>
<evidence type="ECO:0000256" key="3">
    <source>
        <dbReference type="ARBA" id="ARBA00022628"/>
    </source>
</evidence>
<dbReference type="SUPFAM" id="SSF51998">
    <property type="entry name" value="PFL-like glycyl radical enzymes"/>
    <property type="match status" value="1"/>
</dbReference>
<keyword evidence="16" id="KW-1185">Reference proteome</keyword>
<protein>
    <recommendedName>
        <fullName evidence="11">Vitamin B12-dependent ribonucleotide reductase</fullName>
        <ecNumber evidence="11">1.17.4.1</ecNumber>
    </recommendedName>
</protein>
<dbReference type="GO" id="GO:0031419">
    <property type="term" value="F:cobalamin binding"/>
    <property type="evidence" value="ECO:0007669"/>
    <property type="project" value="UniProtKB-KW"/>
</dbReference>
<evidence type="ECO:0000256" key="8">
    <source>
        <dbReference type="ARBA" id="ARBA00023157"/>
    </source>
</evidence>
<dbReference type="UniPathway" id="UPA00326"/>
<reference evidence="15 16" key="1">
    <citation type="submission" date="2014-04" db="EMBL/GenBank/DDBJ databases">
        <title>Draft Genome Sequence of Synergistes jonesii.</title>
        <authorList>
            <person name="Coil D.A."/>
            <person name="Eisen J.A."/>
            <person name="Holland-Moritz H.E."/>
        </authorList>
    </citation>
    <scope>NUCLEOTIDE SEQUENCE [LARGE SCALE GENOMIC DNA]</scope>
    <source>
        <strain evidence="15 16">78-1</strain>
    </source>
</reference>
<dbReference type="InterPro" id="IPR000788">
    <property type="entry name" value="RNR_lg_C"/>
</dbReference>
<dbReference type="eggNOG" id="COG0209">
    <property type="taxonomic scope" value="Bacteria"/>
</dbReference>
<dbReference type="CDD" id="cd02888">
    <property type="entry name" value="RNR_II_dimer"/>
    <property type="match status" value="1"/>
</dbReference>
<dbReference type="GO" id="GO:0009263">
    <property type="term" value="P:deoxyribonucleotide biosynthetic process"/>
    <property type="evidence" value="ECO:0007669"/>
    <property type="project" value="UniProtKB-KW"/>
</dbReference>
<feature type="domain" description="Ribonucleotide reductase large subunit N-terminal" evidence="13">
    <location>
        <begin position="5"/>
        <end position="81"/>
    </location>
</feature>
<keyword evidence="8" id="KW-1015">Disulfide bond</keyword>
<accession>A0A073IPY5</accession>
<organism evidence="15 16">
    <name type="scientific">Synergistes jonesii</name>
    <dbReference type="NCBI Taxonomy" id="2754"/>
    <lineage>
        <taxon>Bacteria</taxon>
        <taxon>Thermotogati</taxon>
        <taxon>Synergistota</taxon>
        <taxon>Synergistia</taxon>
        <taxon>Synergistales</taxon>
        <taxon>Synergistaceae</taxon>
        <taxon>Synergistes</taxon>
    </lineage>
</organism>
<evidence type="ECO:0000256" key="6">
    <source>
        <dbReference type="ARBA" id="ARBA00023002"/>
    </source>
</evidence>